<reference evidence="1" key="1">
    <citation type="submission" date="2025-08" db="UniProtKB">
        <authorList>
            <consortium name="Ensembl"/>
        </authorList>
    </citation>
    <scope>IDENTIFICATION</scope>
</reference>
<evidence type="ECO:0000313" key="2">
    <source>
        <dbReference type="Proteomes" id="UP000265020"/>
    </source>
</evidence>
<dbReference type="AlphaFoldDB" id="A0A3Q2EGI9"/>
<reference evidence="1" key="2">
    <citation type="submission" date="2025-09" db="UniProtKB">
        <authorList>
            <consortium name="Ensembl"/>
        </authorList>
    </citation>
    <scope>IDENTIFICATION</scope>
</reference>
<dbReference type="PANTHER" id="PTHR34488:SF1">
    <property type="entry name" value="SI:CH211-245H14.1-RELATED"/>
    <property type="match status" value="1"/>
</dbReference>
<dbReference type="GeneTree" id="ENSGT00940000164220"/>
<sequence length="174" mass="19709">MTTEGNPGLGHKFFVILSGKTNGAHQSIVERLRDCGQTEVDSSEGCDYFLVFCPIVSRVGTDIHEALSKISDVKKAILVVMHHTFNPSHTVADSSRQVQKPNIVLTVDCLFYERELLRCDRNNNSMSEIEKILGVSWVSVKVCQFNYNLSLHSESIFKLNMLLYDHTCIYFSLF</sequence>
<organism evidence="1 2">
    <name type="scientific">Cyprinodon variegatus</name>
    <name type="common">Sheepshead minnow</name>
    <dbReference type="NCBI Taxonomy" id="28743"/>
    <lineage>
        <taxon>Eukaryota</taxon>
        <taxon>Metazoa</taxon>
        <taxon>Chordata</taxon>
        <taxon>Craniata</taxon>
        <taxon>Vertebrata</taxon>
        <taxon>Euteleostomi</taxon>
        <taxon>Actinopterygii</taxon>
        <taxon>Neopterygii</taxon>
        <taxon>Teleostei</taxon>
        <taxon>Neoteleostei</taxon>
        <taxon>Acanthomorphata</taxon>
        <taxon>Ovalentaria</taxon>
        <taxon>Atherinomorphae</taxon>
        <taxon>Cyprinodontiformes</taxon>
        <taxon>Cyprinodontidae</taxon>
        <taxon>Cyprinodon</taxon>
    </lineage>
</organism>
<dbReference type="Ensembl" id="ENSCVAT00000026203.1">
    <property type="protein sequence ID" value="ENSCVAP00000031407.1"/>
    <property type="gene ID" value="ENSCVAG00000020603.1"/>
</dbReference>
<dbReference type="OMA" id="ECSEENC"/>
<accession>A0A3Q2EGI9</accession>
<dbReference type="Proteomes" id="UP000265020">
    <property type="component" value="Unassembled WGS sequence"/>
</dbReference>
<protein>
    <submittedName>
        <fullName evidence="1">Uncharacterized protein</fullName>
    </submittedName>
</protein>
<dbReference type="PANTHER" id="PTHR34488">
    <property type="entry name" value="SI:CH211-245H14.1-RELATED"/>
    <property type="match status" value="1"/>
</dbReference>
<name>A0A3Q2EGI9_CYPVA</name>
<keyword evidence="2" id="KW-1185">Reference proteome</keyword>
<proteinExistence type="predicted"/>
<evidence type="ECO:0000313" key="1">
    <source>
        <dbReference type="Ensembl" id="ENSCVAP00000031407.1"/>
    </source>
</evidence>